<protein>
    <submittedName>
        <fullName evidence="5">MBL fold metallo-hydrolase</fullName>
    </submittedName>
</protein>
<evidence type="ECO:0000259" key="4">
    <source>
        <dbReference type="Pfam" id="PF12706"/>
    </source>
</evidence>
<evidence type="ECO:0000256" key="1">
    <source>
        <dbReference type="ARBA" id="ARBA00034221"/>
    </source>
</evidence>
<comment type="catalytic activity">
    <reaction evidence="3">
        <text>3',5'-cyclic UMP + H2O = UMP + H(+)</text>
        <dbReference type="Rhea" id="RHEA:70575"/>
        <dbReference type="ChEBI" id="CHEBI:15377"/>
        <dbReference type="ChEBI" id="CHEBI:15378"/>
        <dbReference type="ChEBI" id="CHEBI:57865"/>
        <dbReference type="ChEBI" id="CHEBI:184387"/>
    </reaction>
    <physiologicalReaction direction="left-to-right" evidence="3">
        <dbReference type="Rhea" id="RHEA:70576"/>
    </physiologicalReaction>
</comment>
<comment type="function">
    <text evidence="2">Counteracts the endogenous Pycsar antiviral defense system. Phosphodiesterase that enables metal-dependent hydrolysis of host cyclic nucleotide Pycsar defense signals such as cCMP and cUMP.</text>
</comment>
<name>A0ABS7BYM7_9BACL</name>
<evidence type="ECO:0000313" key="6">
    <source>
        <dbReference type="Proteomes" id="UP001519887"/>
    </source>
</evidence>
<dbReference type="PANTHER" id="PTHR43546">
    <property type="entry name" value="UPF0173 METAL-DEPENDENT HYDROLASE MJ1163-RELATED"/>
    <property type="match status" value="1"/>
</dbReference>
<comment type="caution">
    <text evidence="5">The sequence shown here is derived from an EMBL/GenBank/DDBJ whole genome shotgun (WGS) entry which is preliminary data.</text>
</comment>
<proteinExistence type="predicted"/>
<organism evidence="5 6">
    <name type="scientific">Paenibacillus sepulcri</name>
    <dbReference type="NCBI Taxonomy" id="359917"/>
    <lineage>
        <taxon>Bacteria</taxon>
        <taxon>Bacillati</taxon>
        <taxon>Bacillota</taxon>
        <taxon>Bacilli</taxon>
        <taxon>Bacillales</taxon>
        <taxon>Paenibacillaceae</taxon>
        <taxon>Paenibacillus</taxon>
    </lineage>
</organism>
<dbReference type="InterPro" id="IPR050114">
    <property type="entry name" value="UPF0173_UPF0282_UlaG_hydrolase"/>
</dbReference>
<evidence type="ECO:0000313" key="5">
    <source>
        <dbReference type="EMBL" id="MBW7453746.1"/>
    </source>
</evidence>
<dbReference type="EMBL" id="JAHZIK010000110">
    <property type="protein sequence ID" value="MBW7453746.1"/>
    <property type="molecule type" value="Genomic_DNA"/>
</dbReference>
<feature type="domain" description="Metallo-beta-lactamase" evidence="4">
    <location>
        <begin position="54"/>
        <end position="244"/>
    </location>
</feature>
<evidence type="ECO:0000256" key="2">
    <source>
        <dbReference type="ARBA" id="ARBA00034301"/>
    </source>
</evidence>
<comment type="catalytic activity">
    <reaction evidence="1">
        <text>3',5'-cyclic CMP + H2O = CMP + H(+)</text>
        <dbReference type="Rhea" id="RHEA:72675"/>
        <dbReference type="ChEBI" id="CHEBI:15377"/>
        <dbReference type="ChEBI" id="CHEBI:15378"/>
        <dbReference type="ChEBI" id="CHEBI:58003"/>
        <dbReference type="ChEBI" id="CHEBI:60377"/>
    </reaction>
    <physiologicalReaction direction="left-to-right" evidence="1">
        <dbReference type="Rhea" id="RHEA:72676"/>
    </physiologicalReaction>
</comment>
<dbReference type="InterPro" id="IPR001279">
    <property type="entry name" value="Metallo-B-lactamas"/>
</dbReference>
<reference evidence="5 6" key="1">
    <citation type="submission" date="2021-07" db="EMBL/GenBank/DDBJ databases">
        <title>Paenibacillus radiodurans sp. nov., isolated from the southeastern edge of Tengger Desert.</title>
        <authorList>
            <person name="Zhang G."/>
        </authorList>
    </citation>
    <scope>NUCLEOTIDE SEQUENCE [LARGE SCALE GENOMIC DNA]</scope>
    <source>
        <strain evidence="5 6">CCM 7311</strain>
    </source>
</reference>
<dbReference type="Pfam" id="PF12706">
    <property type="entry name" value="Lactamase_B_2"/>
    <property type="match status" value="1"/>
</dbReference>
<dbReference type="SUPFAM" id="SSF56281">
    <property type="entry name" value="Metallo-hydrolase/oxidoreductase"/>
    <property type="match status" value="1"/>
</dbReference>
<dbReference type="Proteomes" id="UP001519887">
    <property type="component" value="Unassembled WGS sequence"/>
</dbReference>
<dbReference type="Gene3D" id="3.60.15.10">
    <property type="entry name" value="Ribonuclease Z/Hydroxyacylglutathione hydrolase-like"/>
    <property type="match status" value="1"/>
</dbReference>
<keyword evidence="6" id="KW-1185">Reference proteome</keyword>
<evidence type="ECO:0000256" key="3">
    <source>
        <dbReference type="ARBA" id="ARBA00048505"/>
    </source>
</evidence>
<dbReference type="RefSeq" id="WP_210044067.1">
    <property type="nucleotide sequence ID" value="NZ_JBHLVU010000009.1"/>
</dbReference>
<accession>A0ABS7BYM7</accession>
<dbReference type="InterPro" id="IPR036866">
    <property type="entry name" value="RibonucZ/Hydroxyglut_hydro"/>
</dbReference>
<sequence>MSQEMPQEPSASQVIAPNTRMITAEDFTASNRTSIWWLSGAGFLINVRGTLIMIDPVIMMKDGSPSVNELGHRMLVPLPIVAADVPHLDAVLYSHMDNDHLAPDTAAALIRTGGMYGGPAIVVRELARLGVPADQARAFRIGETFRVGNAEIALTRADHAWQISDPEKLGPPYGPEDCCGFLISSPDGVIWYTGDSRLLPEHLEMSGVDLLLLDVSNDPYHFGIENAVKLANHLGDADLIAHHYGTYDAPESLPFNGDPAKLSCGITRSERRFHILAPGERYDLKTTK</sequence>
<gene>
    <name evidence="5" type="ORF">K0U00_06810</name>
</gene>